<proteinExistence type="predicted"/>
<evidence type="ECO:0008006" key="3">
    <source>
        <dbReference type="Google" id="ProtNLM"/>
    </source>
</evidence>
<dbReference type="EMBL" id="SWFS01000411">
    <property type="protein sequence ID" value="KAA8905658.1"/>
    <property type="molecule type" value="Genomic_DNA"/>
</dbReference>
<sequence>MFLTKDIGEEINGRRIHVVVVGFEDRISVNVHSEGRIGRMYYVSLQSSNIPQLHPVGFEDGGSFASESTETELFPLPHLTPVPLIGSDIDDTSGRLYSTLIASMISRQSPEENRTVVVGLAGDIGPREGASVTKDHRKELLDIIKLVQQCKVW</sequence>
<dbReference type="VEuPathDB" id="FungiDB:TRICI_005264"/>
<name>A0A642UUF6_9ASCO</name>
<keyword evidence="2" id="KW-1185">Reference proteome</keyword>
<protein>
    <recommendedName>
        <fullName evidence="3">Proteasome assembly chaperone 3</fullName>
    </recommendedName>
</protein>
<dbReference type="Proteomes" id="UP000761534">
    <property type="component" value="Unassembled WGS sequence"/>
</dbReference>
<dbReference type="InterPro" id="IPR053720">
    <property type="entry name" value="Psm_Assembly_Chaperone"/>
</dbReference>
<accession>A0A642UUF6</accession>
<evidence type="ECO:0000313" key="1">
    <source>
        <dbReference type="EMBL" id="KAA8905658.1"/>
    </source>
</evidence>
<comment type="caution">
    <text evidence="1">The sequence shown here is derived from an EMBL/GenBank/DDBJ whole genome shotgun (WGS) entry which is preliminary data.</text>
</comment>
<dbReference type="OrthoDB" id="5593278at2759"/>
<dbReference type="Gene3D" id="3.30.230.90">
    <property type="match status" value="1"/>
</dbReference>
<dbReference type="AlphaFoldDB" id="A0A642UUF6"/>
<gene>
    <name evidence="1" type="ORF">TRICI_005264</name>
</gene>
<evidence type="ECO:0000313" key="2">
    <source>
        <dbReference type="Proteomes" id="UP000761534"/>
    </source>
</evidence>
<reference evidence="1" key="1">
    <citation type="journal article" date="2019" name="G3 (Bethesda)">
        <title>Genome Assemblies of Two Rare Opportunistic Yeast Pathogens: Diutina rugosa (syn. Candida rugosa) and Trichomonascus ciferrii (syn. Candida ciferrii).</title>
        <authorList>
            <person name="Mixao V."/>
            <person name="Saus E."/>
            <person name="Hansen A.P."/>
            <person name="Lass-Florl C."/>
            <person name="Gabaldon T."/>
        </authorList>
    </citation>
    <scope>NUCLEOTIDE SEQUENCE</scope>
    <source>
        <strain evidence="1">CBS 4856</strain>
    </source>
</reference>
<organism evidence="1 2">
    <name type="scientific">Trichomonascus ciferrii</name>
    <dbReference type="NCBI Taxonomy" id="44093"/>
    <lineage>
        <taxon>Eukaryota</taxon>
        <taxon>Fungi</taxon>
        <taxon>Dikarya</taxon>
        <taxon>Ascomycota</taxon>
        <taxon>Saccharomycotina</taxon>
        <taxon>Dipodascomycetes</taxon>
        <taxon>Dipodascales</taxon>
        <taxon>Trichomonascaceae</taxon>
        <taxon>Trichomonascus</taxon>
        <taxon>Trichomonascus ciferrii complex</taxon>
    </lineage>
</organism>